<dbReference type="InterPro" id="IPR020846">
    <property type="entry name" value="MFS_dom"/>
</dbReference>
<feature type="domain" description="Major facilitator superfamily (MFS) profile" evidence="6">
    <location>
        <begin position="94"/>
        <end position="511"/>
    </location>
</feature>
<dbReference type="EnsemblMetazoa" id="XM_038198046.1">
    <property type="protein sequence ID" value="XP_038053974.1"/>
    <property type="gene ID" value="LOC119726391"/>
</dbReference>
<evidence type="ECO:0000256" key="2">
    <source>
        <dbReference type="ARBA" id="ARBA00022692"/>
    </source>
</evidence>
<feature type="transmembrane region" description="Helical" evidence="5">
    <location>
        <begin position="16"/>
        <end position="34"/>
    </location>
</feature>
<reference evidence="7" key="1">
    <citation type="submission" date="2022-11" db="UniProtKB">
        <authorList>
            <consortium name="EnsemblMetazoa"/>
        </authorList>
    </citation>
    <scope>IDENTIFICATION</scope>
</reference>
<feature type="transmembrane region" description="Helical" evidence="5">
    <location>
        <begin position="196"/>
        <end position="219"/>
    </location>
</feature>
<feature type="transmembrane region" description="Helical" evidence="5">
    <location>
        <begin position="172"/>
        <end position="190"/>
    </location>
</feature>
<name>A0A913ZRE9_PATMI</name>
<dbReference type="OrthoDB" id="3936150at2759"/>
<dbReference type="GO" id="GO:0016020">
    <property type="term" value="C:membrane"/>
    <property type="evidence" value="ECO:0007669"/>
    <property type="project" value="UniProtKB-SubCell"/>
</dbReference>
<dbReference type="Gene3D" id="1.20.1250.20">
    <property type="entry name" value="MFS general substrate transporter like domains"/>
    <property type="match status" value="1"/>
</dbReference>
<dbReference type="PROSITE" id="PS50850">
    <property type="entry name" value="MFS"/>
    <property type="match status" value="1"/>
</dbReference>
<evidence type="ECO:0000259" key="6">
    <source>
        <dbReference type="PROSITE" id="PS50850"/>
    </source>
</evidence>
<dbReference type="SUPFAM" id="SSF103473">
    <property type="entry name" value="MFS general substrate transporter"/>
    <property type="match status" value="1"/>
</dbReference>
<feature type="transmembrane region" description="Helical" evidence="5">
    <location>
        <begin position="399"/>
        <end position="418"/>
    </location>
</feature>
<proteinExistence type="predicted"/>
<keyword evidence="3 5" id="KW-1133">Transmembrane helix</keyword>
<dbReference type="Proteomes" id="UP000887568">
    <property type="component" value="Unplaced"/>
</dbReference>
<evidence type="ECO:0000256" key="4">
    <source>
        <dbReference type="ARBA" id="ARBA00023136"/>
    </source>
</evidence>
<keyword evidence="4 5" id="KW-0472">Membrane</keyword>
<feature type="transmembrane region" description="Helical" evidence="5">
    <location>
        <begin position="145"/>
        <end position="165"/>
    </location>
</feature>
<dbReference type="RefSeq" id="XP_038053974.1">
    <property type="nucleotide sequence ID" value="XM_038198046.1"/>
</dbReference>
<dbReference type="AlphaFoldDB" id="A0A913ZRE9"/>
<feature type="transmembrane region" description="Helical" evidence="5">
    <location>
        <begin position="231"/>
        <end position="253"/>
    </location>
</feature>
<dbReference type="GeneID" id="119726391"/>
<evidence type="ECO:0000256" key="5">
    <source>
        <dbReference type="SAM" id="Phobius"/>
    </source>
</evidence>
<dbReference type="GO" id="GO:0022857">
    <property type="term" value="F:transmembrane transporter activity"/>
    <property type="evidence" value="ECO:0007669"/>
    <property type="project" value="InterPro"/>
</dbReference>
<protein>
    <recommendedName>
        <fullName evidence="6">Major facilitator superfamily (MFS) profile domain-containing protein</fullName>
    </recommendedName>
</protein>
<dbReference type="InterPro" id="IPR005828">
    <property type="entry name" value="MFS_sugar_transport-like"/>
</dbReference>
<accession>A0A913ZRE9</accession>
<evidence type="ECO:0000313" key="7">
    <source>
        <dbReference type="EnsemblMetazoa" id="XP_038053974.1"/>
    </source>
</evidence>
<keyword evidence="2 5" id="KW-0812">Transmembrane</keyword>
<comment type="subcellular location">
    <subcellularLocation>
        <location evidence="1">Membrane</location>
        <topology evidence="1">Multi-pass membrane protein</topology>
    </subcellularLocation>
</comment>
<sequence>MRFDEVLTCVGELGLYQFRVALFITIMLVPLMWYPNVEIFTNPSVNHWCSVPEIRTQCGAWGLDEAQCDQKIIDVAVPTLSGKGNDNCRRYNWTGVEVTINTTRGELNQTIIDCNAGWDFDHSVYKSTIKEQFSVVCDQALLNELPLTIFGAVGMVGVVVFGAIGDRFGRRPAFIICLITQTLTGLVAAFSPSFTVYFVVRTFTGFVNGSVFYCSFVLLMEMIGPSKRNLVRVSLMCIGAVCMMSLAGFSYFIRWWRGMSIAMAITAIVLDFFIPFIPESPAWQLTVGKIDQAEKTIRKMARVNKAELPEKLFTDEDIAELKGIKQASMIDLLKSPVLRFRQLILCWMSFCIELTVFGLTLNSGNIGTSPHLSYVLLIVADIPAFVVVFLLLDRIGRKWTMAACLAVSAAGCLATAFVEQGSVAQTALAMVGKFGISGALSVSDLFIAELLPTQVRSVGSGLNGMGFGLGSTLAPYLTRIQDLWPPATLLILGILTILTSILVILFLPETMGRDLPITIEDGENFTKRRRKGDEKDVSTLAVDLVSVGEQVNMKRIKQSNMKHFGAEYQEENLDLLSP</sequence>
<evidence type="ECO:0000313" key="8">
    <source>
        <dbReference type="Proteomes" id="UP000887568"/>
    </source>
</evidence>
<dbReference type="PROSITE" id="PS00216">
    <property type="entry name" value="SUGAR_TRANSPORT_1"/>
    <property type="match status" value="1"/>
</dbReference>
<evidence type="ECO:0000256" key="3">
    <source>
        <dbReference type="ARBA" id="ARBA00022989"/>
    </source>
</evidence>
<keyword evidence="8" id="KW-1185">Reference proteome</keyword>
<organism evidence="7 8">
    <name type="scientific">Patiria miniata</name>
    <name type="common">Bat star</name>
    <name type="synonym">Asterina miniata</name>
    <dbReference type="NCBI Taxonomy" id="46514"/>
    <lineage>
        <taxon>Eukaryota</taxon>
        <taxon>Metazoa</taxon>
        <taxon>Echinodermata</taxon>
        <taxon>Eleutherozoa</taxon>
        <taxon>Asterozoa</taxon>
        <taxon>Asteroidea</taxon>
        <taxon>Valvatacea</taxon>
        <taxon>Valvatida</taxon>
        <taxon>Asterinidae</taxon>
        <taxon>Patiria</taxon>
    </lineage>
</organism>
<feature type="transmembrane region" description="Helical" evidence="5">
    <location>
        <begin position="483"/>
        <end position="507"/>
    </location>
</feature>
<dbReference type="PANTHER" id="PTHR24064">
    <property type="entry name" value="SOLUTE CARRIER FAMILY 22 MEMBER"/>
    <property type="match status" value="1"/>
</dbReference>
<feature type="transmembrane region" description="Helical" evidence="5">
    <location>
        <begin position="343"/>
        <end position="361"/>
    </location>
</feature>
<dbReference type="InterPro" id="IPR005829">
    <property type="entry name" value="Sugar_transporter_CS"/>
</dbReference>
<evidence type="ECO:0000256" key="1">
    <source>
        <dbReference type="ARBA" id="ARBA00004141"/>
    </source>
</evidence>
<feature type="transmembrane region" description="Helical" evidence="5">
    <location>
        <begin position="373"/>
        <end position="392"/>
    </location>
</feature>
<dbReference type="OMA" id="MDEERAW"/>
<dbReference type="Pfam" id="PF00083">
    <property type="entry name" value="Sugar_tr"/>
    <property type="match status" value="1"/>
</dbReference>
<dbReference type="InterPro" id="IPR036259">
    <property type="entry name" value="MFS_trans_sf"/>
</dbReference>